<evidence type="ECO:0000313" key="3">
    <source>
        <dbReference type="Proteomes" id="UP000010716"/>
    </source>
</evidence>
<dbReference type="RefSeq" id="WP_007506019.1">
    <property type="nucleotide sequence ID" value="NZ_CP082237.1"/>
</dbReference>
<reference evidence="1 3" key="1">
    <citation type="journal article" date="2011" name="J. Bacteriol.">
        <title>Draft genome sequence of the thermoalkaliphilic Caldalkalibacillus thermarum strain TA2.A1.</title>
        <authorList>
            <person name="Kalamorz F."/>
            <person name="Keis S."/>
            <person name="McMillan D.G."/>
            <person name="Olsson K."/>
            <person name="Stanton J.A."/>
            <person name="Stockwell P."/>
            <person name="Black M.A."/>
            <person name="Klingeman D.M."/>
            <person name="Land M.L."/>
            <person name="Han C.S."/>
            <person name="Martin S.L."/>
            <person name="Becher S.A."/>
            <person name="Peddie C.J."/>
            <person name="Morgan H.W."/>
            <person name="Matthies D."/>
            <person name="Preiss L."/>
            <person name="Meier T."/>
            <person name="Brown S.D."/>
            <person name="Cook G.M."/>
        </authorList>
    </citation>
    <scope>NUCLEOTIDE SEQUENCE [LARGE SCALE GENOMIC DNA]</scope>
    <source>
        <strain evidence="1 3">TA2.A1</strain>
    </source>
</reference>
<protein>
    <submittedName>
        <fullName evidence="2">Sigma factor G inhibitor Gin</fullName>
    </submittedName>
    <submittedName>
        <fullName evidence="1">Sigma-G inhibitor, Gin</fullName>
    </submittedName>
</protein>
<evidence type="ECO:0000313" key="1">
    <source>
        <dbReference type="EMBL" id="EGL81838.1"/>
    </source>
</evidence>
<organism evidence="1 3">
    <name type="scientific">Caldalkalibacillus thermarum (strain TA2.A1)</name>
    <dbReference type="NCBI Taxonomy" id="986075"/>
    <lineage>
        <taxon>Bacteria</taxon>
        <taxon>Bacillati</taxon>
        <taxon>Bacillota</taxon>
        <taxon>Bacilli</taxon>
        <taxon>Bacillales</taxon>
        <taxon>Bacillaceae</taxon>
        <taxon>Caldalkalibacillus</taxon>
    </lineage>
</organism>
<dbReference type="Proteomes" id="UP000010716">
    <property type="component" value="Unassembled WGS sequence"/>
</dbReference>
<dbReference type="EMBL" id="AFCE01000160">
    <property type="protein sequence ID" value="EGL81838.1"/>
    <property type="molecule type" value="Genomic_DNA"/>
</dbReference>
<reference evidence="2 4" key="2">
    <citation type="journal article" date="2020" name="Extremophiles">
        <title>Genomic analysis of Caldalkalibacillus thermarum TA2.A1 reveals aerobic alkaliphilic metabolism and evolutionary hallmarks linking alkaliphilic bacteria and plant life.</title>
        <authorList>
            <person name="de Jong S.I."/>
            <person name="van den Broek M.A."/>
            <person name="Merkel A.Y."/>
            <person name="de la Torre Cortes P."/>
            <person name="Kalamorz F."/>
            <person name="Cook G.M."/>
            <person name="van Loosdrecht M.C.M."/>
            <person name="McMillan D.G.G."/>
        </authorList>
    </citation>
    <scope>NUCLEOTIDE SEQUENCE [LARGE SCALE GENOMIC DNA]</scope>
    <source>
        <strain evidence="2 4">TA2.A1</strain>
    </source>
</reference>
<gene>
    <name evidence="1" type="ORF">CathTA2_2623</name>
    <name evidence="2" type="ORF">HUR95_02665</name>
</gene>
<dbReference type="Proteomes" id="UP000825179">
    <property type="component" value="Chromosome"/>
</dbReference>
<dbReference type="EMBL" id="CP082237">
    <property type="protein sequence ID" value="QZT34328.1"/>
    <property type="molecule type" value="Genomic_DNA"/>
</dbReference>
<dbReference type="AlphaFoldDB" id="F5L9W8"/>
<proteinExistence type="predicted"/>
<dbReference type="InterPro" id="IPR019700">
    <property type="entry name" value="Sigma-G_inhibitor_Gin"/>
</dbReference>
<dbReference type="OrthoDB" id="2886653at2"/>
<evidence type="ECO:0000313" key="2">
    <source>
        <dbReference type="EMBL" id="QZT34328.1"/>
    </source>
</evidence>
<reference evidence="2" key="3">
    <citation type="submission" date="2021-08" db="EMBL/GenBank/DDBJ databases">
        <authorList>
            <person name="de Jong S."/>
            <person name="van den Broek M."/>
            <person name="Merkel A."/>
            <person name="de la Torre Cortes P."/>
            <person name="Kalamorz F."/>
            <person name="Cook G."/>
            <person name="van Loosdrecht M."/>
            <person name="McMillan D."/>
        </authorList>
    </citation>
    <scope>NUCLEOTIDE SEQUENCE</scope>
    <source>
        <strain evidence="2">TA2.A1</strain>
    </source>
</reference>
<dbReference type="Pfam" id="PF10764">
    <property type="entry name" value="Gin"/>
    <property type="match status" value="1"/>
</dbReference>
<sequence>MMTKRTCVICTKPKSEGISIWYHFICRQCEEEIVACEVTDERYPFFIHQLRKIWFKEHA</sequence>
<name>F5L9W8_CALTT</name>
<dbReference type="KEGG" id="cthu:HUR95_02665"/>
<accession>F5L9W8</accession>
<evidence type="ECO:0000313" key="4">
    <source>
        <dbReference type="Proteomes" id="UP000825179"/>
    </source>
</evidence>
<keyword evidence="4" id="KW-1185">Reference proteome</keyword>